<protein>
    <submittedName>
        <fullName evidence="2">Predicted protein</fullName>
    </submittedName>
</protein>
<proteinExistence type="predicted"/>
<dbReference type="OrthoDB" id="10045710at2759"/>
<dbReference type="SUPFAM" id="SSF47473">
    <property type="entry name" value="EF-hand"/>
    <property type="match status" value="1"/>
</dbReference>
<dbReference type="HOGENOM" id="CLU_024941_0_0_1"/>
<name>B0CSN9_LACBS</name>
<feature type="compositionally biased region" description="Low complexity" evidence="1">
    <location>
        <begin position="174"/>
        <end position="194"/>
    </location>
</feature>
<feature type="region of interest" description="Disordered" evidence="1">
    <location>
        <begin position="318"/>
        <end position="433"/>
    </location>
</feature>
<dbReference type="Proteomes" id="UP000001194">
    <property type="component" value="Unassembled WGS sequence"/>
</dbReference>
<reference evidence="2 3" key="1">
    <citation type="journal article" date="2008" name="Nature">
        <title>The genome of Laccaria bicolor provides insights into mycorrhizal symbiosis.</title>
        <authorList>
            <person name="Martin F."/>
            <person name="Aerts A."/>
            <person name="Ahren D."/>
            <person name="Brun A."/>
            <person name="Danchin E.G.J."/>
            <person name="Duchaussoy F."/>
            <person name="Gibon J."/>
            <person name="Kohler A."/>
            <person name="Lindquist E."/>
            <person name="Pereda V."/>
            <person name="Salamov A."/>
            <person name="Shapiro H.J."/>
            <person name="Wuyts J."/>
            <person name="Blaudez D."/>
            <person name="Buee M."/>
            <person name="Brokstein P."/>
            <person name="Canbaeck B."/>
            <person name="Cohen D."/>
            <person name="Courty P.E."/>
            <person name="Coutinho P.M."/>
            <person name="Delaruelle C."/>
            <person name="Detter J.C."/>
            <person name="Deveau A."/>
            <person name="DiFazio S."/>
            <person name="Duplessis S."/>
            <person name="Fraissinet-Tachet L."/>
            <person name="Lucic E."/>
            <person name="Frey-Klett P."/>
            <person name="Fourrey C."/>
            <person name="Feussner I."/>
            <person name="Gay G."/>
            <person name="Grimwood J."/>
            <person name="Hoegger P.J."/>
            <person name="Jain P."/>
            <person name="Kilaru S."/>
            <person name="Labbe J."/>
            <person name="Lin Y.C."/>
            <person name="Legue V."/>
            <person name="Le Tacon F."/>
            <person name="Marmeisse R."/>
            <person name="Melayah D."/>
            <person name="Montanini B."/>
            <person name="Muratet M."/>
            <person name="Nehls U."/>
            <person name="Niculita-Hirzel H."/>
            <person name="Oudot-Le Secq M.P."/>
            <person name="Peter M."/>
            <person name="Quesneville H."/>
            <person name="Rajashekar B."/>
            <person name="Reich M."/>
            <person name="Rouhier N."/>
            <person name="Schmutz J."/>
            <person name="Yin T."/>
            <person name="Chalot M."/>
            <person name="Henrissat B."/>
            <person name="Kuees U."/>
            <person name="Lucas S."/>
            <person name="Van de Peer Y."/>
            <person name="Podila G.K."/>
            <person name="Polle A."/>
            <person name="Pukkila P.J."/>
            <person name="Richardson P.M."/>
            <person name="Rouze P."/>
            <person name="Sanders I.R."/>
            <person name="Stajich J.E."/>
            <person name="Tunlid A."/>
            <person name="Tuskan G."/>
            <person name="Grigoriev I.V."/>
        </authorList>
    </citation>
    <scope>NUCLEOTIDE SEQUENCE [LARGE SCALE GENOMIC DNA]</scope>
    <source>
        <strain evidence="3">S238N-H82 / ATCC MYA-4686</strain>
    </source>
</reference>
<feature type="region of interest" description="Disordered" evidence="1">
    <location>
        <begin position="22"/>
        <end position="89"/>
    </location>
</feature>
<organism evidence="3">
    <name type="scientific">Laccaria bicolor (strain S238N-H82 / ATCC MYA-4686)</name>
    <name type="common">Bicoloured deceiver</name>
    <name type="synonym">Laccaria laccata var. bicolor</name>
    <dbReference type="NCBI Taxonomy" id="486041"/>
    <lineage>
        <taxon>Eukaryota</taxon>
        <taxon>Fungi</taxon>
        <taxon>Dikarya</taxon>
        <taxon>Basidiomycota</taxon>
        <taxon>Agaricomycotina</taxon>
        <taxon>Agaricomycetes</taxon>
        <taxon>Agaricomycetidae</taxon>
        <taxon>Agaricales</taxon>
        <taxon>Agaricineae</taxon>
        <taxon>Hydnangiaceae</taxon>
        <taxon>Laccaria</taxon>
    </lineage>
</organism>
<evidence type="ECO:0000313" key="3">
    <source>
        <dbReference type="Proteomes" id="UP000001194"/>
    </source>
</evidence>
<accession>B0CSN9</accession>
<feature type="compositionally biased region" description="Low complexity" evidence="1">
    <location>
        <begin position="573"/>
        <end position="583"/>
    </location>
</feature>
<dbReference type="GeneID" id="6070936"/>
<dbReference type="InterPro" id="IPR011992">
    <property type="entry name" value="EF-hand-dom_pair"/>
</dbReference>
<feature type="compositionally biased region" description="Basic and acidic residues" evidence="1">
    <location>
        <begin position="201"/>
        <end position="212"/>
    </location>
</feature>
<feature type="compositionally biased region" description="Low complexity" evidence="1">
    <location>
        <begin position="50"/>
        <end position="79"/>
    </location>
</feature>
<feature type="compositionally biased region" description="Low complexity" evidence="1">
    <location>
        <begin position="350"/>
        <end position="370"/>
    </location>
</feature>
<feature type="compositionally biased region" description="Pro residues" evidence="1">
    <location>
        <begin position="146"/>
        <end position="172"/>
    </location>
</feature>
<dbReference type="EMBL" id="DS547092">
    <property type="protein sequence ID" value="EDR14875.1"/>
    <property type="molecule type" value="Genomic_DNA"/>
</dbReference>
<dbReference type="AlphaFoldDB" id="B0CSN9"/>
<feature type="region of interest" description="Disordered" evidence="1">
    <location>
        <begin position="573"/>
        <end position="602"/>
    </location>
</feature>
<feature type="compositionally biased region" description="Basic and acidic residues" evidence="1">
    <location>
        <begin position="449"/>
        <end position="459"/>
    </location>
</feature>
<feature type="region of interest" description="Disordered" evidence="1">
    <location>
        <begin position="109"/>
        <end position="235"/>
    </location>
</feature>
<dbReference type="RefSeq" id="XP_001875434.1">
    <property type="nucleotide sequence ID" value="XM_001875399.1"/>
</dbReference>
<dbReference type="KEGG" id="lbc:LACBIDRAFT_306080"/>
<evidence type="ECO:0000256" key="1">
    <source>
        <dbReference type="SAM" id="MobiDB-lite"/>
    </source>
</evidence>
<keyword evidence="3" id="KW-1185">Reference proteome</keyword>
<sequence>MPATVVHSRLSSRISAFESLAAASSSSPSFSPSAKPPFTSPPRRGRETLLETPLSPTTAAALPPVVAFTPPRPTTKLSPSPSPPNLGRKTSLIDLKDWVVDEDLTNGHIQSTRTPTQKLFNGKDNGKRFSELSDANHGPLISLNSPPRPNPRPKPPALSSPNRKAPPLPPRKPSYTSLKSFASSSSLQSNSPPSTFLYPPRRNDSLTVDHPHIYPPTSLDQDSRSRSNAGHAQASSISSFHSVSLSSDTDPSTPGSVANFIATFPVDQDHRSSTTNSARETDSISLTESYEDISASSLASPATEKMIILDWEKAMAKQKPVPPKLPQRPSSTTSNKSTVASPLPHPPPLSSSSSHSTPSSPSVRPSSLSSNPITTYAVRRNAPPPPPSRASDRSSIQSVVTSYSTASSSQSRGTSSVVNLKLKRPTPVPPGARKRYEMVFNGNVLQKRIADRQKREEKPSLLSPTEARGRRAAGWRGLSVDLITNDDPLAQQSGQDPDKRDDWADVAIGSDEKLDGVIVQMIWSRSGLDRTRLSEFWNECDPKGEGFLDLDCFVKGMWRIDEELRRTQTQALKSTSNVSLSSLKSRRSQAGPRTQKPKDILR</sequence>
<evidence type="ECO:0000313" key="2">
    <source>
        <dbReference type="EMBL" id="EDR14875.1"/>
    </source>
</evidence>
<feature type="compositionally biased region" description="Low complexity" evidence="1">
    <location>
        <begin position="393"/>
        <end position="418"/>
    </location>
</feature>
<dbReference type="Gene3D" id="1.10.238.10">
    <property type="entry name" value="EF-hand"/>
    <property type="match status" value="1"/>
</dbReference>
<feature type="compositionally biased region" description="Polar residues" evidence="1">
    <location>
        <begin position="109"/>
        <end position="119"/>
    </location>
</feature>
<feature type="compositionally biased region" description="Low complexity" evidence="1">
    <location>
        <begin position="22"/>
        <end position="33"/>
    </location>
</feature>
<feature type="region of interest" description="Disordered" evidence="1">
    <location>
        <begin position="449"/>
        <end position="473"/>
    </location>
</feature>
<dbReference type="InParanoid" id="B0CSN9"/>
<gene>
    <name evidence="2" type="ORF">LACBIDRAFT_306080</name>
</gene>
<dbReference type="STRING" id="486041.B0CSN9"/>